<dbReference type="EMBL" id="SMYO01000003">
    <property type="protein sequence ID" value="TDK63021.1"/>
    <property type="molecule type" value="Genomic_DNA"/>
</dbReference>
<evidence type="ECO:0000256" key="3">
    <source>
        <dbReference type="ARBA" id="ARBA00022729"/>
    </source>
</evidence>
<dbReference type="Pfam" id="PF13407">
    <property type="entry name" value="Peripla_BP_4"/>
    <property type="match status" value="1"/>
</dbReference>
<dbReference type="Gene3D" id="3.40.50.2300">
    <property type="match status" value="2"/>
</dbReference>
<protein>
    <submittedName>
        <fullName evidence="6">Sugar ABC transporter substrate-binding protein</fullName>
    </submittedName>
</protein>
<keyword evidence="4" id="KW-1133">Transmembrane helix</keyword>
<evidence type="ECO:0000256" key="1">
    <source>
        <dbReference type="ARBA" id="ARBA00004196"/>
    </source>
</evidence>
<evidence type="ECO:0000259" key="5">
    <source>
        <dbReference type="Pfam" id="PF13407"/>
    </source>
</evidence>
<evidence type="ECO:0000256" key="4">
    <source>
        <dbReference type="SAM" id="Phobius"/>
    </source>
</evidence>
<dbReference type="RefSeq" id="WP_133333367.1">
    <property type="nucleotide sequence ID" value="NZ_SMYO01000003.1"/>
</dbReference>
<dbReference type="Proteomes" id="UP000295132">
    <property type="component" value="Unassembled WGS sequence"/>
</dbReference>
<gene>
    <name evidence="6" type="ORF">E2K98_06085</name>
</gene>
<comment type="similarity">
    <text evidence="2">Belongs to the bacterial solute-binding protein 2 family.</text>
</comment>
<dbReference type="CDD" id="cd01536">
    <property type="entry name" value="PBP1_ABC_sugar_binding-like"/>
    <property type="match status" value="1"/>
</dbReference>
<organism evidence="6 7">
    <name type="scientific">Bacillus salipaludis</name>
    <dbReference type="NCBI Taxonomy" id="2547811"/>
    <lineage>
        <taxon>Bacteria</taxon>
        <taxon>Bacillati</taxon>
        <taxon>Bacillota</taxon>
        <taxon>Bacilli</taxon>
        <taxon>Bacillales</taxon>
        <taxon>Bacillaceae</taxon>
        <taxon>Bacillus</taxon>
    </lineage>
</organism>
<keyword evidence="4" id="KW-0472">Membrane</keyword>
<reference evidence="6 7" key="1">
    <citation type="submission" date="2019-03" db="EMBL/GenBank/DDBJ databases">
        <title>Bacillus niacini sp. nov. a Nicotinate-Metabolizing Mesophile Isolated from Soil.</title>
        <authorList>
            <person name="Zhang G."/>
        </authorList>
    </citation>
    <scope>NUCLEOTIDE SEQUENCE [LARGE SCALE GENOMIC DNA]</scope>
    <source>
        <strain evidence="6 7">WN066</strain>
    </source>
</reference>
<evidence type="ECO:0000256" key="2">
    <source>
        <dbReference type="ARBA" id="ARBA00007639"/>
    </source>
</evidence>
<evidence type="ECO:0000313" key="7">
    <source>
        <dbReference type="Proteomes" id="UP000295132"/>
    </source>
</evidence>
<accession>A0A4R5VXA5</accession>
<dbReference type="InterPro" id="IPR025997">
    <property type="entry name" value="SBP_2_dom"/>
</dbReference>
<dbReference type="PANTHER" id="PTHR46847">
    <property type="entry name" value="D-ALLOSE-BINDING PERIPLASMIC PROTEIN-RELATED"/>
    <property type="match status" value="1"/>
</dbReference>
<feature type="domain" description="Periplasmic binding protein" evidence="5">
    <location>
        <begin position="32"/>
        <end position="284"/>
    </location>
</feature>
<sequence>MFKKGKVVILMIVIISVILVGLIYKSYNKPKVVVVLKNLDTQYFEIVKSGVEQGFKDFGINGEVVGTDKESVEEQARILKKLYQEKPDVLIVSPISSSVIPILDKFTKKKHIPVLLMDQNNPWPNKTAYVGSDNVDLGKKAGSLLSSELHPGNKVAIIAGNLSVPVFKDRITGAKIALKNSGMIVAAEKAGVPDDLKMVRKEVNQILIENPNLKGFIATHDNLAYRIIKVLKEEDRVMPVIGADGIPNMVKYIKDGTISATVAQNPFDMGHLAVETALKVIKGEHVKKIVDTGVDIIIKENAQERLDFYKEKVHFGTK</sequence>
<dbReference type="InterPro" id="IPR028082">
    <property type="entry name" value="Peripla_BP_I"/>
</dbReference>
<keyword evidence="4" id="KW-0812">Transmembrane</keyword>
<dbReference type="AlphaFoldDB" id="A0A4R5VXA5"/>
<evidence type="ECO:0000313" key="6">
    <source>
        <dbReference type="EMBL" id="TDK63021.1"/>
    </source>
</evidence>
<dbReference type="SUPFAM" id="SSF53822">
    <property type="entry name" value="Periplasmic binding protein-like I"/>
    <property type="match status" value="1"/>
</dbReference>
<comment type="caution">
    <text evidence="6">The sequence shown here is derived from an EMBL/GenBank/DDBJ whole genome shotgun (WGS) entry which is preliminary data.</text>
</comment>
<dbReference type="GO" id="GO:0030313">
    <property type="term" value="C:cell envelope"/>
    <property type="evidence" value="ECO:0007669"/>
    <property type="project" value="UniProtKB-SubCell"/>
</dbReference>
<keyword evidence="3" id="KW-0732">Signal</keyword>
<feature type="transmembrane region" description="Helical" evidence="4">
    <location>
        <begin position="7"/>
        <end position="27"/>
    </location>
</feature>
<proteinExistence type="inferred from homology"/>
<name>A0A4R5VXA5_9BACI</name>
<comment type="subcellular location">
    <subcellularLocation>
        <location evidence="1">Cell envelope</location>
    </subcellularLocation>
</comment>
<dbReference type="GO" id="GO:0030246">
    <property type="term" value="F:carbohydrate binding"/>
    <property type="evidence" value="ECO:0007669"/>
    <property type="project" value="UniProtKB-ARBA"/>
</dbReference>
<dbReference type="PANTHER" id="PTHR46847:SF1">
    <property type="entry name" value="D-ALLOSE-BINDING PERIPLASMIC PROTEIN-RELATED"/>
    <property type="match status" value="1"/>
</dbReference>